<feature type="compositionally biased region" description="Low complexity" evidence="4">
    <location>
        <begin position="106"/>
        <end position="122"/>
    </location>
</feature>
<feature type="region of interest" description="Leucine repeat II (LRII)" evidence="3">
    <location>
        <begin position="1381"/>
        <end position="1413"/>
    </location>
</feature>
<evidence type="ECO:0000256" key="4">
    <source>
        <dbReference type="SAM" id="MobiDB-lite"/>
    </source>
</evidence>
<reference evidence="5 6" key="1">
    <citation type="submission" date="2019-09" db="EMBL/GenBank/DDBJ databases">
        <title>A chromosome-level genome assembly of the Chinese tupelo Nyssa sinensis.</title>
        <authorList>
            <person name="Yang X."/>
            <person name="Kang M."/>
            <person name="Yang Y."/>
            <person name="Xiong H."/>
            <person name="Wang M."/>
            <person name="Zhang Z."/>
            <person name="Wang Z."/>
            <person name="Wu H."/>
            <person name="Ma T."/>
            <person name="Liu J."/>
            <person name="Xi Z."/>
        </authorList>
    </citation>
    <scope>NUCLEOTIDE SEQUENCE [LARGE SCALE GENOMIC DNA]</scope>
    <source>
        <strain evidence="5">J267</strain>
        <tissue evidence="5">Leaf</tissue>
    </source>
</reference>
<feature type="compositionally biased region" description="Low complexity" evidence="4">
    <location>
        <begin position="34"/>
        <end position="50"/>
    </location>
</feature>
<feature type="region of interest" description="Disordered" evidence="4">
    <location>
        <begin position="365"/>
        <end position="388"/>
    </location>
</feature>
<proteinExistence type="inferred from homology"/>
<feature type="short sequence motif" description="VHIID" evidence="3">
    <location>
        <begin position="1331"/>
        <end position="1335"/>
    </location>
</feature>
<feature type="region of interest" description="Disordered" evidence="4">
    <location>
        <begin position="465"/>
        <end position="484"/>
    </location>
</feature>
<evidence type="ECO:0000256" key="2">
    <source>
        <dbReference type="ARBA" id="ARBA00023163"/>
    </source>
</evidence>
<accession>A0A5J5BMH7</accession>
<feature type="region of interest" description="Leucine repeat I (LRI)" evidence="3">
    <location>
        <begin position="445"/>
        <end position="505"/>
    </location>
</feature>
<feature type="compositionally biased region" description="Basic and acidic residues" evidence="4">
    <location>
        <begin position="465"/>
        <end position="477"/>
    </location>
</feature>
<keyword evidence="1" id="KW-0805">Transcription regulation</keyword>
<dbReference type="EMBL" id="CM018034">
    <property type="protein sequence ID" value="KAA8543856.1"/>
    <property type="molecule type" value="Genomic_DNA"/>
</dbReference>
<feature type="region of interest" description="Disordered" evidence="4">
    <location>
        <begin position="105"/>
        <end position="131"/>
    </location>
</feature>
<feature type="short sequence motif" description="VHIID" evidence="3">
    <location>
        <begin position="557"/>
        <end position="561"/>
    </location>
</feature>
<feature type="region of interest" description="Disordered" evidence="4">
    <location>
        <begin position="1239"/>
        <end position="1258"/>
    </location>
</feature>
<comment type="caution">
    <text evidence="3">Lacks conserved residue(s) required for the propagation of feature annotation.</text>
</comment>
<feature type="region of interest" description="Leucine repeat I (LRI)" evidence="3">
    <location>
        <begin position="1219"/>
        <end position="1279"/>
    </location>
</feature>
<feature type="region of interest" description="Leucine repeat II (LRII)" evidence="3">
    <location>
        <begin position="2165"/>
        <end position="2197"/>
    </location>
</feature>
<keyword evidence="6" id="KW-1185">Reference proteome</keyword>
<feature type="region of interest" description="SAW" evidence="3">
    <location>
        <begin position="745"/>
        <end position="820"/>
    </location>
</feature>
<feature type="region of interest" description="VHIID" evidence="3">
    <location>
        <begin position="2086"/>
        <end position="2151"/>
    </location>
</feature>
<comment type="similarity">
    <text evidence="3">Belongs to the GRAS family.</text>
</comment>
<feature type="compositionally biased region" description="Basic and acidic residues" evidence="4">
    <location>
        <begin position="378"/>
        <end position="388"/>
    </location>
</feature>
<organism evidence="5 6">
    <name type="scientific">Nyssa sinensis</name>
    <dbReference type="NCBI Taxonomy" id="561372"/>
    <lineage>
        <taxon>Eukaryota</taxon>
        <taxon>Viridiplantae</taxon>
        <taxon>Streptophyta</taxon>
        <taxon>Embryophyta</taxon>
        <taxon>Tracheophyta</taxon>
        <taxon>Spermatophyta</taxon>
        <taxon>Magnoliopsida</taxon>
        <taxon>eudicotyledons</taxon>
        <taxon>Gunneridae</taxon>
        <taxon>Pentapetalae</taxon>
        <taxon>asterids</taxon>
        <taxon>Cornales</taxon>
        <taxon>Nyssaceae</taxon>
        <taxon>Nyssa</taxon>
    </lineage>
</organism>
<evidence type="ECO:0000313" key="6">
    <source>
        <dbReference type="Proteomes" id="UP000325577"/>
    </source>
</evidence>
<evidence type="ECO:0000256" key="3">
    <source>
        <dbReference type="PROSITE-ProRule" id="PRU01191"/>
    </source>
</evidence>
<sequence length="2380" mass="267780">MQEKPSMFHDPLALQAAEKSLYEVIGEKYSPLRSSSTNANNSASNLSSEADSPENRDSSDIFLKYINQILMEEKMEKPSTFHDPLALQAAEKSLYDIIGENYSPLRSSSRNSANSNAGNSSSEADSPENHDSSNIFLKYINQILMEENMEEKVSIFHDPLALQAAEKSLYEVIGEKYSPLPSQPPLYFDQHIKNLGGNFFGSPSTNSANSSAGNSINAEWIVDRGEYKSSVIQSHPLEYPFQSTLQTSSQWPFGSINSFGNNASATVDLSTTLQTSSQWPFGSINSFGSNVSGTVDSSASSHVVSNMFSVNKSILQFKKGVADASKFLPNGNQLIIDLESYALPQKSIEGAPVVAVEIEKDERDYSPNGLMGRKNHHRENSDFQERSGKQSAVYVEEAELSEIFDKLLVCNGAACNVDEEMQSGQLHRSNGGKARAKNLRNKKEVDMRNLLINCAQSVAADDRRSANEQLEQIREHSSPSGDGTQRLAHIFANGLEARLAGTGSQIYAALASNRISTATKLKAYQLYLSACPFNKMAISFAVGKIMDLAEKATKNKLHIVDFGILYGFQWPVLFKHLSTIPGGPPKLRITGIELPQPGFRPAELVEETGRRLRKYCERFNVPFEYHAIAQKWETIKIEDLKIDSDEVLAVNCLFRFKNLLDETVVENSSRDAVLKLIRKLNPDIFIHSVVNGSHSVPFFVTRFREALFHYSAWFDMFDTIMTRDDLERLNLEKEFYGREVMNVIACEGLERVERPETYKQWQIRNMRSGFRLLPLDRELLKKLRGKVKAGYHKDFVIDEDGHWMLQGWKAGEGIQEYGKRFGVSILTAGVKNHHIVIQNCGQDTQGFEALVALDLPVSQFSDSINNFKFDEETVLPGFDPSQNLANGFKLKDGSLDFSLMNHHFLPPYLDPDNFPPSSSSEADSPDDHDSSVFYLNCINQILMEENMEEKPGMFHDPLALQAAEKSLYEVIGEKYSPLPDQPLDDFFGSSSTYSANSSAGNSINAEWIVDRGEYKSSVIQSHPLEYPFQSTLQTSSQWPFGSINSFGNNVSGTVDLSTSSHVVSNMFSDSESILQFNKGVEEASKFLPNGNQLIIDLESYTLPPKSIEGAPVVVVEVEKDDRDYSPNGSMGRKNHHREDSDFQGRSSKQSAVYVEEAELSEMFDRLLVCDDGKGNPAGSIVDEEMQSGASKTLQQSGQVHRSNGGKTRAKHLRNKKEVVDMRTLLINCAQSVAANDRRSANEQLKQIREHSSPSGDGTQRLAHIFANGLEARLAGTGSQIYAALASKRISAAKKFKACELYLSACPFEKMAIFFAVRKILDLVEEATKKKLHIVDFGIQYGFQWPILIQNLSTIPGGPPKLRITGIEIPRPGFRPAELVEETGRHLTKCCERFNVPFEYNAIALKWETIKIEDLKIDSDEVLVVNCLLRFKNLLDETVLENSPRDAVLKLIRKLNPDIFIHSVVNGYYNAPFFVTRFREALFHYSALFDMFDTNMTHDNPERLNLEQELFGQEVMNVIACEGSERVERPETYKQWQIRSIRSGFRLLPLDRELVKKFRGKVKAGYHKDFVIDEDGDWMVQGWKGRILRASSCWLARAYKNMGKVAPAFLLKTHGLGDAASTKINQTHHSLGFCEIELRWLNLGFLPVLMDSLIRGFSGCKNGFERNHVSILGYSDRNDVGGFKLNVTSFDHDTVLDLPFIPNGPDSKSCDPSSPVCLKGGSKGKNDSSDAVLKYIDQILMEDDLEDKACTIQDSALHAAEKSFYDILDEKYPSSPSQPFPYQNINCSDDIVTHSLSIYSSNGCVNANSSSKSVLSCKLYKFKSPRAQNPSVDHACLSDSQSFCRLSRSSDTVDGLVDSVVNVPLEVHSVLQFEGGIKEPREFRTLGNCEHFDLENTRLDYLEPKEKGEKDFSTSLLWRRKNPHLEESYSEDGRRKRHFAVHVEESVLIELFSKVMLFNVGNGESAIDTLDEPLQNGASEELQQNVQSKGSDGGTNCTKKQVSRRKAVDMRTLLIHCAQAVAGNEFGSANELLKQIRWHASPFGDKHQRLSHCFANSLEARLLGTGSPLYAAIATKDLWDVDGLKSYKLFISAFPFIKMSNFFATQMIVQLANKASTLHIIHFGIFHGFQWLPLIQHLSKRPSGPPKLRITGIDHPEPGFRPAVKGTGPRLANYCERFNVPFEFNYIAQKWETIRVEDLKIEKDEVLVVVSMFRFKVLPDDTISENSPRDIVLNLIKRISPDIFIHGIYNGTYNSPFLVSRFREALFHYSALFDMFEANVPREDPDRLVLERQVFGKEVLNIIACEGSERIERPETYKQWQARNLRAGFRQLPLNKEIMRKIRANVKLNYHKDFLLDENKQWMLQGWKGRVIFALSCWRPA</sequence>
<name>A0A5J5BMH7_9ASTE</name>
<feature type="region of interest" description="Disordered" evidence="4">
    <location>
        <begin position="1121"/>
        <end position="1148"/>
    </location>
</feature>
<feature type="region of interest" description="Leucine repeat I (LRI)" evidence="3">
    <location>
        <begin position="2007"/>
        <end position="2067"/>
    </location>
</feature>
<evidence type="ECO:0000256" key="1">
    <source>
        <dbReference type="ARBA" id="ARBA00023015"/>
    </source>
</evidence>
<evidence type="ECO:0000313" key="5">
    <source>
        <dbReference type="EMBL" id="KAA8543856.1"/>
    </source>
</evidence>
<feature type="region of interest" description="Disordered" evidence="4">
    <location>
        <begin position="31"/>
        <end position="57"/>
    </location>
</feature>
<evidence type="ECO:0008006" key="7">
    <source>
        <dbReference type="Google" id="ProtNLM"/>
    </source>
</evidence>
<feature type="region of interest" description="SAW" evidence="3">
    <location>
        <begin position="1519"/>
        <end position="1594"/>
    </location>
</feature>
<dbReference type="Pfam" id="PF03514">
    <property type="entry name" value="GRAS"/>
    <property type="match status" value="3"/>
</dbReference>
<dbReference type="PANTHER" id="PTHR31636">
    <property type="entry name" value="OSJNBA0084A10.13 PROTEIN-RELATED"/>
    <property type="match status" value="1"/>
</dbReference>
<dbReference type="Proteomes" id="UP000325577">
    <property type="component" value="Linkage Group LG11"/>
</dbReference>
<keyword evidence="2" id="KW-0804">Transcription</keyword>
<dbReference type="InterPro" id="IPR005202">
    <property type="entry name" value="TF_GRAS"/>
</dbReference>
<dbReference type="OrthoDB" id="47276at2759"/>
<dbReference type="PROSITE" id="PS50985">
    <property type="entry name" value="GRAS"/>
    <property type="match status" value="3"/>
</dbReference>
<gene>
    <name evidence="5" type="ORF">F0562_021967</name>
</gene>
<feature type="region of interest" description="SAW" evidence="3">
    <location>
        <begin position="2303"/>
        <end position="2378"/>
    </location>
</feature>
<feature type="compositionally biased region" description="Basic and acidic residues" evidence="4">
    <location>
        <begin position="1239"/>
        <end position="1251"/>
    </location>
</feature>
<feature type="region of interest" description="Leucine repeat II (LRII)" evidence="3">
    <location>
        <begin position="607"/>
        <end position="639"/>
    </location>
</feature>
<protein>
    <recommendedName>
        <fullName evidence="7">Scarecrow-like protein 14</fullName>
    </recommendedName>
</protein>